<evidence type="ECO:0000313" key="12">
    <source>
        <dbReference type="EMBL" id="KAK8900121.1"/>
    </source>
</evidence>
<dbReference type="Gene3D" id="1.25.10.10">
    <property type="entry name" value="Leucine-rich Repeat Variant"/>
    <property type="match status" value="1"/>
</dbReference>
<keyword evidence="6 9" id="KW-0333">Golgi apparatus</keyword>
<evidence type="ECO:0000256" key="2">
    <source>
        <dbReference type="ARBA" id="ARBA00004555"/>
    </source>
</evidence>
<dbReference type="SUPFAM" id="SSF49348">
    <property type="entry name" value="Clathrin adaptor appendage domain"/>
    <property type="match status" value="1"/>
</dbReference>
<reference evidence="12 13" key="1">
    <citation type="submission" date="2024-04" db="EMBL/GenBank/DDBJ databases">
        <title>Tritrichomonas musculus Genome.</title>
        <authorList>
            <person name="Alves-Ferreira E."/>
            <person name="Grigg M."/>
            <person name="Lorenzi H."/>
            <person name="Galac M."/>
        </authorList>
    </citation>
    <scope>NUCLEOTIDE SEQUENCE [LARGE SCALE GENOMIC DNA]</scope>
    <source>
        <strain evidence="12 13">EAF2021</strain>
    </source>
</reference>
<dbReference type="Gene3D" id="2.60.40.1230">
    <property type="match status" value="1"/>
</dbReference>
<dbReference type="InterPro" id="IPR017107">
    <property type="entry name" value="AP1_complex_gsu"/>
</dbReference>
<dbReference type="InterPro" id="IPR008152">
    <property type="entry name" value="Clathrin_a/b/g-adaptin_app_Ig"/>
</dbReference>
<evidence type="ECO:0000313" key="13">
    <source>
        <dbReference type="Proteomes" id="UP001470230"/>
    </source>
</evidence>
<comment type="subcellular location">
    <subcellularLocation>
        <location evidence="1">Cytoplasmic vesicle membrane</location>
    </subcellularLocation>
    <subcellularLocation>
        <location evidence="2">Golgi apparatus</location>
    </subcellularLocation>
</comment>
<dbReference type="InterPro" id="IPR016024">
    <property type="entry name" value="ARM-type_fold"/>
</dbReference>
<evidence type="ECO:0000256" key="4">
    <source>
        <dbReference type="ARBA" id="ARBA00022448"/>
    </source>
</evidence>
<evidence type="ECO:0000256" key="10">
    <source>
        <dbReference type="SAM" id="MobiDB-lite"/>
    </source>
</evidence>
<gene>
    <name evidence="12" type="ORF">M9Y10_002444</name>
</gene>
<evidence type="ECO:0000256" key="7">
    <source>
        <dbReference type="ARBA" id="ARBA00023136"/>
    </source>
</evidence>
<keyword evidence="4 9" id="KW-0813">Transport</keyword>
<keyword evidence="8 9" id="KW-0968">Cytoplasmic vesicle</keyword>
<dbReference type="Pfam" id="PF02883">
    <property type="entry name" value="Alpha_adaptinC2"/>
    <property type="match status" value="1"/>
</dbReference>
<dbReference type="InterPro" id="IPR050840">
    <property type="entry name" value="Adaptor_Complx_Large_Subunit"/>
</dbReference>
<evidence type="ECO:0000256" key="9">
    <source>
        <dbReference type="PIRNR" id="PIRNR037094"/>
    </source>
</evidence>
<protein>
    <recommendedName>
        <fullName evidence="9">AP-1 complex subunit gamma</fullName>
    </recommendedName>
</protein>
<comment type="similarity">
    <text evidence="3 9">Belongs to the adaptor complexes large subunit family.</text>
</comment>
<dbReference type="Proteomes" id="UP001470230">
    <property type="component" value="Unassembled WGS sequence"/>
</dbReference>
<accession>A0ABR2LAT5</accession>
<feature type="domain" description="GAE" evidence="11">
    <location>
        <begin position="690"/>
        <end position="806"/>
    </location>
</feature>
<comment type="caution">
    <text evidence="12">The sequence shown here is derived from an EMBL/GenBank/DDBJ whole genome shotgun (WGS) entry which is preliminary data.</text>
</comment>
<evidence type="ECO:0000256" key="5">
    <source>
        <dbReference type="ARBA" id="ARBA00022927"/>
    </source>
</evidence>
<feature type="region of interest" description="Disordered" evidence="10">
    <location>
        <begin position="576"/>
        <end position="647"/>
    </location>
</feature>
<evidence type="ECO:0000256" key="1">
    <source>
        <dbReference type="ARBA" id="ARBA00004156"/>
    </source>
</evidence>
<evidence type="ECO:0000256" key="8">
    <source>
        <dbReference type="ARBA" id="ARBA00023329"/>
    </source>
</evidence>
<dbReference type="InterPro" id="IPR013041">
    <property type="entry name" value="Clathrin_app_Ig-like_sf"/>
</dbReference>
<dbReference type="PROSITE" id="PS50180">
    <property type="entry name" value="GAE"/>
    <property type="match status" value="1"/>
</dbReference>
<name>A0ABR2LAT5_9EUKA</name>
<sequence>MTQPLNDFISQVRLADTIEDERFIISTEKAQIRAYLRKMDPSMAPRVISKLVFLETIGENPAWGQMEALGLMDSERFSYKRIGYICTSVLLDQTTEMSVLVTQTLLNDLDSADPYIQQLALTFISNLGSPEVCRAVSTKVKKLLDSPNSAIMKKAGMATVRIIRQNPDLSESYKNSVQGLLNSNNHGIVNAGINLVIAMIEKEPRLIKAWAQFTGPFTKILKTLNNSRPTREFTFGIFNDPFMQVKTMKAISLLRKKNDELEGILQQIISSTEARRNTGRTVLYQTVETICSVSKQASLRGLAFNQVGRLLTMKDPNVLYSALSVFARILYNERTIINRGSVDSMALQRYKSQITKCLNHKDPSIRRRALDVISALIDENNAESLIPEILTYIKLADSDFRSELVAKIYTATVRFAPSEMWKFDTVHQILIDSGNYVSMEIITNFCESISRSPTLHQHAVQKLSESIINFSENQCLMQVAAFVVGEFAGSDENQCFESLSRVILMPQTTVDTKLYAIMAIAKMSTRFSRKEEAYRIFQQLVSSNELEVQQRAGEMMKLITHADVCDEMLAPIQETAEEGNEDLSKQASNDRQTSSKHHNIISQVLNQGNTNQPTQQPQAQPPEDDLLGDLLSPTPSQQQNQTSNVASSAQDLLGDLLSGPVAPTTTTAQILSNPIQTQNPPVQQPQQQIQQPQPLQLLKTDDFIVYGQAKYNPQDKRQIALKLTIYGTSSSQFSGFTIEYQASVGWKVTAQPPDSKELLPAASQKPISQLVYLLNMNNSPFQLRVKITYIFGSQPLSTDHVINTLPPIQ</sequence>
<feature type="compositionally biased region" description="Low complexity" evidence="10">
    <location>
        <begin position="630"/>
        <end position="644"/>
    </location>
</feature>
<evidence type="ECO:0000259" key="11">
    <source>
        <dbReference type="PROSITE" id="PS50180"/>
    </source>
</evidence>
<dbReference type="EMBL" id="JAPFFF010000001">
    <property type="protein sequence ID" value="KAK8900121.1"/>
    <property type="molecule type" value="Genomic_DNA"/>
</dbReference>
<organism evidence="12 13">
    <name type="scientific">Tritrichomonas musculus</name>
    <dbReference type="NCBI Taxonomy" id="1915356"/>
    <lineage>
        <taxon>Eukaryota</taxon>
        <taxon>Metamonada</taxon>
        <taxon>Parabasalia</taxon>
        <taxon>Tritrichomonadida</taxon>
        <taxon>Tritrichomonadidae</taxon>
        <taxon>Tritrichomonas</taxon>
    </lineage>
</organism>
<dbReference type="SMART" id="SM00809">
    <property type="entry name" value="Alpha_adaptinC2"/>
    <property type="match status" value="1"/>
</dbReference>
<dbReference type="InterPro" id="IPR002553">
    <property type="entry name" value="Clathrin/coatomer_adapt-like_N"/>
</dbReference>
<dbReference type="PIRSF" id="PIRSF037094">
    <property type="entry name" value="AP1_complex_gamma"/>
    <property type="match status" value="1"/>
</dbReference>
<keyword evidence="13" id="KW-1185">Reference proteome</keyword>
<dbReference type="SUPFAM" id="SSF48371">
    <property type="entry name" value="ARM repeat"/>
    <property type="match status" value="1"/>
</dbReference>
<keyword evidence="7 9" id="KW-0472">Membrane</keyword>
<evidence type="ECO:0000256" key="6">
    <source>
        <dbReference type="ARBA" id="ARBA00023034"/>
    </source>
</evidence>
<dbReference type="PANTHER" id="PTHR22780">
    <property type="entry name" value="ADAPTIN, ALPHA/GAMMA/EPSILON"/>
    <property type="match status" value="1"/>
</dbReference>
<evidence type="ECO:0000256" key="3">
    <source>
        <dbReference type="ARBA" id="ARBA00006613"/>
    </source>
</evidence>
<keyword evidence="5 9" id="KW-0653">Protein transport</keyword>
<dbReference type="InterPro" id="IPR011989">
    <property type="entry name" value="ARM-like"/>
</dbReference>
<proteinExistence type="inferred from homology"/>
<dbReference type="Pfam" id="PF01602">
    <property type="entry name" value="Adaptin_N"/>
    <property type="match status" value="1"/>
</dbReference>
<dbReference type="InterPro" id="IPR008153">
    <property type="entry name" value="GAE_dom"/>
</dbReference>
<feature type="compositionally biased region" description="Low complexity" evidence="10">
    <location>
        <begin position="606"/>
        <end position="618"/>
    </location>
</feature>